<proteinExistence type="predicted"/>
<feature type="non-terminal residue" evidence="2">
    <location>
        <position position="1"/>
    </location>
</feature>
<feature type="region of interest" description="Disordered" evidence="1">
    <location>
        <begin position="1"/>
        <end position="35"/>
    </location>
</feature>
<evidence type="ECO:0000256" key="1">
    <source>
        <dbReference type="SAM" id="MobiDB-lite"/>
    </source>
</evidence>
<reference evidence="2 3" key="1">
    <citation type="submission" date="2019-03" db="EMBL/GenBank/DDBJ databases">
        <title>Single cell metagenomics reveals metabolic interactions within the superorganism composed of flagellate Streblomastix strix and complex community of Bacteroidetes bacteria on its surface.</title>
        <authorList>
            <person name="Treitli S.C."/>
            <person name="Kolisko M."/>
            <person name="Husnik F."/>
            <person name="Keeling P."/>
            <person name="Hampl V."/>
        </authorList>
    </citation>
    <scope>NUCLEOTIDE SEQUENCE [LARGE SCALE GENOMIC DNA]</scope>
    <source>
        <strain evidence="2">ST1C</strain>
    </source>
</reference>
<feature type="compositionally biased region" description="Acidic residues" evidence="1">
    <location>
        <begin position="19"/>
        <end position="35"/>
    </location>
</feature>
<dbReference type="AlphaFoldDB" id="A0A5J4PZ74"/>
<accession>A0A5J4PZ74</accession>
<gene>
    <name evidence="2" type="ORF">EZS28_055499</name>
</gene>
<feature type="compositionally biased region" description="Basic and acidic residues" evidence="1">
    <location>
        <begin position="1"/>
        <end position="18"/>
    </location>
</feature>
<sequence>RICEAEQRQGRPDQREGPLDQELDGGCEQVQDEDC</sequence>
<organism evidence="2 3">
    <name type="scientific">Streblomastix strix</name>
    <dbReference type="NCBI Taxonomy" id="222440"/>
    <lineage>
        <taxon>Eukaryota</taxon>
        <taxon>Metamonada</taxon>
        <taxon>Preaxostyla</taxon>
        <taxon>Oxymonadida</taxon>
        <taxon>Streblomastigidae</taxon>
        <taxon>Streblomastix</taxon>
    </lineage>
</organism>
<evidence type="ECO:0000313" key="2">
    <source>
        <dbReference type="EMBL" id="KAA6314926.1"/>
    </source>
</evidence>
<dbReference type="EMBL" id="SNRW01047641">
    <property type="protein sequence ID" value="KAA6314926.1"/>
    <property type="molecule type" value="Genomic_DNA"/>
</dbReference>
<comment type="caution">
    <text evidence="2">The sequence shown here is derived from an EMBL/GenBank/DDBJ whole genome shotgun (WGS) entry which is preliminary data.</text>
</comment>
<evidence type="ECO:0000313" key="3">
    <source>
        <dbReference type="Proteomes" id="UP000324800"/>
    </source>
</evidence>
<name>A0A5J4PZ74_9EUKA</name>
<dbReference type="Proteomes" id="UP000324800">
    <property type="component" value="Unassembled WGS sequence"/>
</dbReference>
<protein>
    <submittedName>
        <fullName evidence="2">Uncharacterized protein</fullName>
    </submittedName>
</protein>